<proteinExistence type="predicted"/>
<accession>A0ABS9CVJ8</accession>
<gene>
    <name evidence="2" type="ORF">L0664_03120</name>
</gene>
<dbReference type="Gene3D" id="3.30.1050.10">
    <property type="entry name" value="SCP2 sterol-binding domain"/>
    <property type="match status" value="1"/>
</dbReference>
<dbReference type="EMBL" id="JAKGAQ010000001">
    <property type="protein sequence ID" value="MCF2870048.1"/>
    <property type="molecule type" value="Genomic_DNA"/>
</dbReference>
<comment type="caution">
    <text evidence="2">The sequence shown here is derived from an EMBL/GenBank/DDBJ whole genome shotgun (WGS) entry which is preliminary data.</text>
</comment>
<evidence type="ECO:0000259" key="1">
    <source>
        <dbReference type="Pfam" id="PF02036"/>
    </source>
</evidence>
<dbReference type="InterPro" id="IPR003033">
    <property type="entry name" value="SCP2_sterol-bd_dom"/>
</dbReference>
<dbReference type="InterPro" id="IPR036527">
    <property type="entry name" value="SCP2_sterol-bd_dom_sf"/>
</dbReference>
<organism evidence="2 3">
    <name type="scientific">Octadecabacter dasysiphoniae</name>
    <dbReference type="NCBI Taxonomy" id="2909341"/>
    <lineage>
        <taxon>Bacteria</taxon>
        <taxon>Pseudomonadati</taxon>
        <taxon>Pseudomonadota</taxon>
        <taxon>Alphaproteobacteria</taxon>
        <taxon>Rhodobacterales</taxon>
        <taxon>Roseobacteraceae</taxon>
        <taxon>Octadecabacter</taxon>
    </lineage>
</organism>
<name>A0ABS9CVJ8_9RHOB</name>
<dbReference type="Pfam" id="PF02036">
    <property type="entry name" value="SCP2"/>
    <property type="match status" value="1"/>
</dbReference>
<feature type="domain" description="SCP2" evidence="1">
    <location>
        <begin position="21"/>
        <end position="95"/>
    </location>
</feature>
<evidence type="ECO:0000313" key="3">
    <source>
        <dbReference type="Proteomes" id="UP001200557"/>
    </source>
</evidence>
<keyword evidence="3" id="KW-1185">Reference proteome</keyword>
<dbReference type="Proteomes" id="UP001200557">
    <property type="component" value="Unassembled WGS sequence"/>
</dbReference>
<dbReference type="RefSeq" id="WP_235224168.1">
    <property type="nucleotide sequence ID" value="NZ_JAKGAQ010000001.1"/>
</dbReference>
<protein>
    <submittedName>
        <fullName evidence="2">SCP2 sterol-binding domain-containing protein</fullName>
    </submittedName>
</protein>
<evidence type="ECO:0000313" key="2">
    <source>
        <dbReference type="EMBL" id="MCF2870048.1"/>
    </source>
</evidence>
<reference evidence="2 3" key="1">
    <citation type="submission" date="2022-01" db="EMBL/GenBank/DDBJ databases">
        <title>Octadecabacter sp. nov., isolated from a marine alga.</title>
        <authorList>
            <person name="Jin M.S."/>
            <person name="Kim H.M."/>
            <person name="Han D.M."/>
            <person name="Jung J.J."/>
            <person name="Jeon C.O."/>
        </authorList>
    </citation>
    <scope>NUCLEOTIDE SEQUENCE [LARGE SCALE GENOMIC DNA]</scope>
    <source>
        <strain evidence="2 3">G9-8</strain>
    </source>
</reference>
<dbReference type="SUPFAM" id="SSF55718">
    <property type="entry name" value="SCP-like"/>
    <property type="match status" value="1"/>
</dbReference>
<sequence length="96" mass="9657">MSDVVNEAVTALNAKMDGGGFDGTAKFDIEGEGAIIIDENGARASDDAADVTLSANAETFKAILDGEQNATAAFMTGKLSVDGDMGLAMKLAGVLG</sequence>